<feature type="compositionally biased region" description="Basic and acidic residues" evidence="1">
    <location>
        <begin position="506"/>
        <end position="527"/>
    </location>
</feature>
<dbReference type="eggNOG" id="ENOG502REHJ">
    <property type="taxonomic scope" value="Eukaryota"/>
</dbReference>
<protein>
    <submittedName>
        <fullName evidence="2">Uncharacterized protein</fullName>
    </submittedName>
</protein>
<accession>S3D3S4</accession>
<dbReference type="VEuPathDB" id="FungiDB:F503_00793"/>
<evidence type="ECO:0000313" key="3">
    <source>
        <dbReference type="Proteomes" id="UP000016923"/>
    </source>
</evidence>
<dbReference type="EMBL" id="KE148149">
    <property type="protein sequence ID" value="EPE08010.1"/>
    <property type="molecule type" value="Genomic_DNA"/>
</dbReference>
<feature type="region of interest" description="Disordered" evidence="1">
    <location>
        <begin position="84"/>
        <end position="141"/>
    </location>
</feature>
<feature type="compositionally biased region" description="Basic and acidic residues" evidence="1">
    <location>
        <begin position="651"/>
        <end position="664"/>
    </location>
</feature>
<feature type="compositionally biased region" description="Low complexity" evidence="1">
    <location>
        <begin position="300"/>
        <end position="311"/>
    </location>
</feature>
<dbReference type="Proteomes" id="UP000016923">
    <property type="component" value="Unassembled WGS sequence"/>
</dbReference>
<proteinExistence type="predicted"/>
<feature type="compositionally biased region" description="Basic and acidic residues" evidence="1">
    <location>
        <begin position="735"/>
        <end position="752"/>
    </location>
</feature>
<feature type="compositionally biased region" description="Low complexity" evidence="1">
    <location>
        <begin position="90"/>
        <end position="116"/>
    </location>
</feature>
<feature type="compositionally biased region" description="Low complexity" evidence="1">
    <location>
        <begin position="718"/>
        <end position="734"/>
    </location>
</feature>
<evidence type="ECO:0000256" key="1">
    <source>
        <dbReference type="SAM" id="MobiDB-lite"/>
    </source>
</evidence>
<keyword evidence="3" id="KW-1185">Reference proteome</keyword>
<feature type="region of interest" description="Disordered" evidence="1">
    <location>
        <begin position="645"/>
        <end position="680"/>
    </location>
</feature>
<organism evidence="2 3">
    <name type="scientific">Ophiostoma piceae (strain UAMH 11346)</name>
    <name type="common">Sap stain fungus</name>
    <dbReference type="NCBI Taxonomy" id="1262450"/>
    <lineage>
        <taxon>Eukaryota</taxon>
        <taxon>Fungi</taxon>
        <taxon>Dikarya</taxon>
        <taxon>Ascomycota</taxon>
        <taxon>Pezizomycotina</taxon>
        <taxon>Sordariomycetes</taxon>
        <taxon>Sordariomycetidae</taxon>
        <taxon>Ophiostomatales</taxon>
        <taxon>Ophiostomataceae</taxon>
        <taxon>Ophiostoma</taxon>
    </lineage>
</organism>
<evidence type="ECO:0000313" key="2">
    <source>
        <dbReference type="EMBL" id="EPE08010.1"/>
    </source>
</evidence>
<feature type="region of interest" description="Disordered" evidence="1">
    <location>
        <begin position="605"/>
        <end position="631"/>
    </location>
</feature>
<name>S3D3S4_OPHP1</name>
<feature type="compositionally biased region" description="Polar residues" evidence="1">
    <location>
        <begin position="615"/>
        <end position="626"/>
    </location>
</feature>
<dbReference type="HOGENOM" id="CLU_345484_0_0_1"/>
<feature type="compositionally biased region" description="Polar residues" evidence="1">
    <location>
        <begin position="459"/>
        <end position="472"/>
    </location>
</feature>
<feature type="compositionally biased region" description="Low complexity" evidence="1">
    <location>
        <begin position="772"/>
        <end position="789"/>
    </location>
</feature>
<feature type="compositionally biased region" description="Basic residues" evidence="1">
    <location>
        <begin position="753"/>
        <end position="763"/>
    </location>
</feature>
<feature type="compositionally biased region" description="Gly residues" evidence="1">
    <location>
        <begin position="391"/>
        <end position="401"/>
    </location>
</feature>
<dbReference type="OrthoDB" id="5245612at2759"/>
<dbReference type="AlphaFoldDB" id="S3D3S4"/>
<reference evidence="2 3" key="1">
    <citation type="journal article" date="2013" name="BMC Genomics">
        <title>The genome and transcriptome of the pine saprophyte Ophiostoma piceae, and a comparison with the bark beetle-associated pine pathogen Grosmannia clavigera.</title>
        <authorList>
            <person name="Haridas S."/>
            <person name="Wang Y."/>
            <person name="Lim L."/>
            <person name="Massoumi Alamouti S."/>
            <person name="Jackman S."/>
            <person name="Docking R."/>
            <person name="Robertson G."/>
            <person name="Birol I."/>
            <person name="Bohlmann J."/>
            <person name="Breuil C."/>
        </authorList>
    </citation>
    <scope>NUCLEOTIDE SEQUENCE [LARGE SCALE GENOMIC DNA]</scope>
    <source>
        <strain evidence="2 3">UAMH 11346</strain>
    </source>
</reference>
<feature type="region of interest" description="Disordered" evidence="1">
    <location>
        <begin position="256"/>
        <end position="559"/>
    </location>
</feature>
<gene>
    <name evidence="2" type="ORF">F503_00793</name>
</gene>
<feature type="compositionally biased region" description="Basic residues" evidence="1">
    <location>
        <begin position="119"/>
        <end position="139"/>
    </location>
</feature>
<sequence>MSAVTSSGIQRHRQHAYEVGTNKHNKYGLNYGYSVNPDPNNPYGWQAYEAERAQQKKQHADMQAAAAASQLQMQMAAGMAPITASGIRQPSSPSSSSVVCTSLSSSVPESSCSTSPSEKKKKKKKEKEKEKEKKKRKGKCSGTACRMKSLRVRRPGPHWCDGKKWGGKIWGMTRDPGDKNPDNWGLYFDPKLSKSDVIKICRRRCPPSTKHHKTVETKVIVTRCCHGPGCPQCQTAVSLPVPDAAEYGGAGDAGDGVMAVDLGPGPSMPPHPGYSGHPAGNVERWRVHTAANTTKEKSKSGSSKSSKSSKSGSKKSSGKTKYSFYGTAPKPQNKGFDNRFLFAGKDFSKDGGSSGAVRAGGNYARVASGGQGPSGGDKVEPPAAHRSPSSHGGGGGDGGDPVGHVASPEPEQTVRPHVGQNTGEDAGGEAANSSKKSSKGKGKEPDTNSCWVESPESAGPSTSSYGVTTGSQDNDRESRFDRFRSRRDDSGRVRDGSWERVSPQVQREREWQRLQDEERGRLEREAEAEADAEQDYPASLQKVAEACSPGSADGHSYNNSDSYSCTYSYSYPDFDAAAKPPSNANSSSNTPTEYLTLVDSSYFAHMDDPTRRRTGSGTMLSNTKKPASSISVSCSAISSPYSISGDTGYETGHEADSEAHRLSDEAGVYEDPGYGSMHESTCDGYGSFGTYGDGYSSYADYGHGHDGDDSIWAGLESSSTTLLSSRSPSASVKARSSEKGDDGKGKGSENGKKSKGHKSRSTKKSSDKQGRAASVASGGTAASGRLSSRSGGGESRDNHRSKKSTKSDGGLLAKIVGW</sequence>
<feature type="compositionally biased region" description="Basic and acidic residues" evidence="1">
    <location>
        <begin position="473"/>
        <end position="498"/>
    </location>
</feature>
<feature type="region of interest" description="Disordered" evidence="1">
    <location>
        <begin position="718"/>
        <end position="818"/>
    </location>
</feature>